<accession>A0A1H9QJE8</accession>
<sequence length="162" mass="18721">MKQATEEKAYQVLSELTIPYHRVDHEPIFSVKEYEVELPGPQVKNLLLKAKKGKQYYLVLIHEEKQVDLKKLAEELGVNRLSFASSDELRMLLGLQSGMLNPLALTYDEEHLIKVVIDRAIDHSDTIGVHPNINTTTLMIQFSDFKRFLQAYEYEPIYLTLS</sequence>
<dbReference type="Pfam" id="PF04073">
    <property type="entry name" value="tRNA_edit"/>
    <property type="match status" value="1"/>
</dbReference>
<gene>
    <name evidence="4" type="ORF">SAMN04488559_10278</name>
</gene>
<dbReference type="OrthoDB" id="9798587at2"/>
<name>A0A1H9QJE8_9LACT</name>
<dbReference type="AlphaFoldDB" id="A0A1H9QJE8"/>
<dbReference type="SUPFAM" id="SSF55826">
    <property type="entry name" value="YbaK/ProRS associated domain"/>
    <property type="match status" value="1"/>
</dbReference>
<dbReference type="InterPro" id="IPR036754">
    <property type="entry name" value="YbaK/aa-tRNA-synt-asso_dom_sf"/>
</dbReference>
<dbReference type="Gene3D" id="3.90.960.10">
    <property type="entry name" value="YbaK/aminoacyl-tRNA synthetase-associated domain"/>
    <property type="match status" value="1"/>
</dbReference>
<protein>
    <submittedName>
        <fullName evidence="4">Ala-tRNA(Pro) deacylase</fullName>
    </submittedName>
</protein>
<evidence type="ECO:0000313" key="4">
    <source>
        <dbReference type="EMBL" id="SER59883.1"/>
    </source>
</evidence>
<evidence type="ECO:0000313" key="5">
    <source>
        <dbReference type="Proteomes" id="UP000198948"/>
    </source>
</evidence>
<feature type="domain" description="YbaK/aminoacyl-tRNA synthetase-associated" evidence="3">
    <location>
        <begin position="38"/>
        <end position="148"/>
    </location>
</feature>
<dbReference type="PANTHER" id="PTHR31423">
    <property type="entry name" value="YBAK DOMAIN-CONTAINING PROTEIN"/>
    <property type="match status" value="1"/>
</dbReference>
<proteinExistence type="inferred from homology"/>
<dbReference type="GO" id="GO:0006412">
    <property type="term" value="P:translation"/>
    <property type="evidence" value="ECO:0007669"/>
    <property type="project" value="UniProtKB-KW"/>
</dbReference>
<dbReference type="EMBL" id="FOHA01000002">
    <property type="protein sequence ID" value="SER59883.1"/>
    <property type="molecule type" value="Genomic_DNA"/>
</dbReference>
<keyword evidence="5" id="KW-1185">Reference proteome</keyword>
<evidence type="ECO:0000259" key="3">
    <source>
        <dbReference type="Pfam" id="PF04073"/>
    </source>
</evidence>
<dbReference type="PANTHER" id="PTHR31423:SF3">
    <property type="entry name" value="PROLYL-TRNA SYNTHETASE ASSOCIATED DOMAIN-CONTAINING PROTEIN 1-RELATED"/>
    <property type="match status" value="1"/>
</dbReference>
<dbReference type="RefSeq" id="WP_092649854.1">
    <property type="nucleotide sequence ID" value="NZ_FOHA01000002.1"/>
</dbReference>
<dbReference type="Proteomes" id="UP000198948">
    <property type="component" value="Unassembled WGS sequence"/>
</dbReference>
<evidence type="ECO:0000256" key="1">
    <source>
        <dbReference type="ARBA" id="ARBA00010201"/>
    </source>
</evidence>
<dbReference type="InterPro" id="IPR040285">
    <property type="entry name" value="ProX/PRXD1"/>
</dbReference>
<keyword evidence="2" id="KW-0648">Protein biosynthesis</keyword>
<dbReference type="InterPro" id="IPR007214">
    <property type="entry name" value="YbaK/aa-tRNA-synth-assoc-dom"/>
</dbReference>
<dbReference type="GO" id="GO:0002161">
    <property type="term" value="F:aminoacyl-tRNA deacylase activity"/>
    <property type="evidence" value="ECO:0007669"/>
    <property type="project" value="InterPro"/>
</dbReference>
<comment type="similarity">
    <text evidence="1">Belongs to the PRORSD1 family.</text>
</comment>
<dbReference type="CDD" id="cd04335">
    <property type="entry name" value="PrdX_deacylase"/>
    <property type="match status" value="1"/>
</dbReference>
<dbReference type="STRING" id="142588.SAMN04488559_10278"/>
<organism evidence="4 5">
    <name type="scientific">Isobaculum melis</name>
    <dbReference type="NCBI Taxonomy" id="142588"/>
    <lineage>
        <taxon>Bacteria</taxon>
        <taxon>Bacillati</taxon>
        <taxon>Bacillota</taxon>
        <taxon>Bacilli</taxon>
        <taxon>Lactobacillales</taxon>
        <taxon>Carnobacteriaceae</taxon>
        <taxon>Isobaculum</taxon>
    </lineage>
</organism>
<evidence type="ECO:0000256" key="2">
    <source>
        <dbReference type="ARBA" id="ARBA00022917"/>
    </source>
</evidence>
<reference evidence="4 5" key="1">
    <citation type="submission" date="2016-10" db="EMBL/GenBank/DDBJ databases">
        <authorList>
            <person name="de Groot N.N."/>
        </authorList>
    </citation>
    <scope>NUCLEOTIDE SEQUENCE [LARGE SCALE GENOMIC DNA]</scope>
    <source>
        <strain evidence="4 5">DSM 13760</strain>
    </source>
</reference>